<dbReference type="SUPFAM" id="SSF47090">
    <property type="entry name" value="PGBD-like"/>
    <property type="match status" value="1"/>
</dbReference>
<feature type="signal peptide" evidence="1">
    <location>
        <begin position="1"/>
        <end position="20"/>
    </location>
</feature>
<feature type="chain" id="PRO_5035322038" description="Peptidoglycan binding-like domain-containing protein" evidence="1">
    <location>
        <begin position="21"/>
        <end position="96"/>
    </location>
</feature>
<dbReference type="InterPro" id="IPR002477">
    <property type="entry name" value="Peptidoglycan-bd-like"/>
</dbReference>
<evidence type="ECO:0000313" key="3">
    <source>
        <dbReference type="EMBL" id="GIJ48165.1"/>
    </source>
</evidence>
<dbReference type="Gene3D" id="1.10.101.10">
    <property type="entry name" value="PGBD-like superfamily/PGBD"/>
    <property type="match status" value="1"/>
</dbReference>
<evidence type="ECO:0000256" key="1">
    <source>
        <dbReference type="SAM" id="SignalP"/>
    </source>
</evidence>
<keyword evidence="4" id="KW-1185">Reference proteome</keyword>
<evidence type="ECO:0000259" key="2">
    <source>
        <dbReference type="Pfam" id="PF01471"/>
    </source>
</evidence>
<dbReference type="InterPro" id="IPR036366">
    <property type="entry name" value="PGBDSf"/>
</dbReference>
<dbReference type="Proteomes" id="UP000619260">
    <property type="component" value="Unassembled WGS sequence"/>
</dbReference>
<feature type="domain" description="Peptidoglycan binding-like" evidence="2">
    <location>
        <begin position="50"/>
        <end position="79"/>
    </location>
</feature>
<dbReference type="RefSeq" id="WP_203901660.1">
    <property type="nucleotide sequence ID" value="NZ_BOPF01000019.1"/>
</dbReference>
<name>A0A8J3YQJ1_9ACTN</name>
<dbReference type="AlphaFoldDB" id="A0A8J3YQJ1"/>
<protein>
    <recommendedName>
        <fullName evidence="2">Peptidoglycan binding-like domain-containing protein</fullName>
    </recommendedName>
</protein>
<dbReference type="InterPro" id="IPR036365">
    <property type="entry name" value="PGBD-like_sf"/>
</dbReference>
<keyword evidence="1" id="KW-0732">Signal</keyword>
<sequence>MSVRRTLSVVGAVLAGTVSASEGAAPPADPATVRALLSEIGMLRRDAREAEVTAALRRFQAGVGLTVDGTAGPQTCQALARYAREARELHDLGLAA</sequence>
<dbReference type="EMBL" id="BOPF01000019">
    <property type="protein sequence ID" value="GIJ48165.1"/>
    <property type="molecule type" value="Genomic_DNA"/>
</dbReference>
<dbReference type="Pfam" id="PF01471">
    <property type="entry name" value="PG_binding_1"/>
    <property type="match status" value="1"/>
</dbReference>
<evidence type="ECO:0000313" key="4">
    <source>
        <dbReference type="Proteomes" id="UP000619260"/>
    </source>
</evidence>
<organism evidence="3 4">
    <name type="scientific">Virgisporangium aliadipatigenens</name>
    <dbReference type="NCBI Taxonomy" id="741659"/>
    <lineage>
        <taxon>Bacteria</taxon>
        <taxon>Bacillati</taxon>
        <taxon>Actinomycetota</taxon>
        <taxon>Actinomycetes</taxon>
        <taxon>Micromonosporales</taxon>
        <taxon>Micromonosporaceae</taxon>
        <taxon>Virgisporangium</taxon>
    </lineage>
</organism>
<proteinExistence type="predicted"/>
<reference evidence="3" key="1">
    <citation type="submission" date="2021-01" db="EMBL/GenBank/DDBJ databases">
        <title>Whole genome shotgun sequence of Virgisporangium aliadipatigenens NBRC 105644.</title>
        <authorList>
            <person name="Komaki H."/>
            <person name="Tamura T."/>
        </authorList>
    </citation>
    <scope>NUCLEOTIDE SEQUENCE</scope>
    <source>
        <strain evidence="3">NBRC 105644</strain>
    </source>
</reference>
<gene>
    <name evidence="3" type="ORF">Val02_50510</name>
</gene>
<comment type="caution">
    <text evidence="3">The sequence shown here is derived from an EMBL/GenBank/DDBJ whole genome shotgun (WGS) entry which is preliminary data.</text>
</comment>
<accession>A0A8J3YQJ1</accession>